<name>A0A644ZVK0_9ZZZZ</name>
<dbReference type="GO" id="GO:0004488">
    <property type="term" value="F:methylenetetrahydrofolate dehydrogenase (NADP+) activity"/>
    <property type="evidence" value="ECO:0007669"/>
    <property type="project" value="InterPro"/>
</dbReference>
<dbReference type="Gene3D" id="3.40.50.720">
    <property type="entry name" value="NAD(P)-binding Rossmann-like Domain"/>
    <property type="match status" value="1"/>
</dbReference>
<evidence type="ECO:0000256" key="1">
    <source>
        <dbReference type="ARBA" id="ARBA00012776"/>
    </source>
</evidence>
<sequence>MPEVTRRAELLIVAAGRAGVIGADDVSSRQTVLDVGINFTAEGKMVGDVNFEAAEPVVGAITPVPGGVGTVTTSVLMAHVLEAAERAGVRA</sequence>
<dbReference type="GO" id="GO:0004477">
    <property type="term" value="F:methenyltetrahydrofolate cyclohydrolase activity"/>
    <property type="evidence" value="ECO:0007669"/>
    <property type="project" value="UniProtKB-EC"/>
</dbReference>
<organism evidence="3">
    <name type="scientific">bioreactor metagenome</name>
    <dbReference type="NCBI Taxonomy" id="1076179"/>
    <lineage>
        <taxon>unclassified sequences</taxon>
        <taxon>metagenomes</taxon>
        <taxon>ecological metagenomes</taxon>
    </lineage>
</organism>
<accession>A0A644ZVK0</accession>
<comment type="caution">
    <text evidence="3">The sequence shown here is derived from an EMBL/GenBank/DDBJ whole genome shotgun (WGS) entry which is preliminary data.</text>
</comment>
<dbReference type="EMBL" id="VSSQ01010287">
    <property type="protein sequence ID" value="MPM43921.1"/>
    <property type="molecule type" value="Genomic_DNA"/>
</dbReference>
<dbReference type="InterPro" id="IPR000672">
    <property type="entry name" value="THF_DH/CycHdrlase"/>
</dbReference>
<gene>
    <name evidence="3" type="primary">folD_30</name>
    <name evidence="3" type="ORF">SDC9_90599</name>
</gene>
<proteinExistence type="predicted"/>
<protein>
    <recommendedName>
        <fullName evidence="1">methenyltetrahydrofolate cyclohydrolase</fullName>
        <ecNumber evidence="1">3.5.4.9</ecNumber>
    </recommendedName>
</protein>
<reference evidence="3" key="1">
    <citation type="submission" date="2019-08" db="EMBL/GenBank/DDBJ databases">
        <authorList>
            <person name="Kucharzyk K."/>
            <person name="Murdoch R.W."/>
            <person name="Higgins S."/>
            <person name="Loffler F."/>
        </authorList>
    </citation>
    <scope>NUCLEOTIDE SEQUENCE</scope>
</reference>
<dbReference type="Pfam" id="PF02882">
    <property type="entry name" value="THF_DHG_CYH_C"/>
    <property type="match status" value="1"/>
</dbReference>
<feature type="domain" description="Tetrahydrofolate dehydrogenase/cyclohydrolase NAD(P)-binding" evidence="2">
    <location>
        <begin position="2"/>
        <end position="86"/>
    </location>
</feature>
<evidence type="ECO:0000259" key="2">
    <source>
        <dbReference type="Pfam" id="PF02882"/>
    </source>
</evidence>
<dbReference type="PRINTS" id="PR00085">
    <property type="entry name" value="THFDHDRGNASE"/>
</dbReference>
<dbReference type="GO" id="GO:0035999">
    <property type="term" value="P:tetrahydrofolate interconversion"/>
    <property type="evidence" value="ECO:0007669"/>
    <property type="project" value="TreeGrafter"/>
</dbReference>
<dbReference type="GO" id="GO:0005829">
    <property type="term" value="C:cytosol"/>
    <property type="evidence" value="ECO:0007669"/>
    <property type="project" value="TreeGrafter"/>
</dbReference>
<dbReference type="AlphaFoldDB" id="A0A644ZVK0"/>
<evidence type="ECO:0000313" key="3">
    <source>
        <dbReference type="EMBL" id="MPM43921.1"/>
    </source>
</evidence>
<dbReference type="PANTHER" id="PTHR48099">
    <property type="entry name" value="C-1-TETRAHYDROFOLATE SYNTHASE, CYTOPLASMIC-RELATED"/>
    <property type="match status" value="1"/>
</dbReference>
<dbReference type="EC" id="3.5.4.9" evidence="1"/>
<dbReference type="InterPro" id="IPR036291">
    <property type="entry name" value="NAD(P)-bd_dom_sf"/>
</dbReference>
<dbReference type="InterPro" id="IPR020631">
    <property type="entry name" value="THF_DH/CycHdrlase_NAD-bd_dom"/>
</dbReference>
<dbReference type="PANTHER" id="PTHR48099:SF5">
    <property type="entry name" value="C-1-TETRAHYDROFOLATE SYNTHASE, CYTOPLASMIC"/>
    <property type="match status" value="1"/>
</dbReference>
<dbReference type="SUPFAM" id="SSF51735">
    <property type="entry name" value="NAD(P)-binding Rossmann-fold domains"/>
    <property type="match status" value="1"/>
</dbReference>